<feature type="chain" id="PRO_5042773475" description="SnoaL-like domain-containing protein" evidence="1">
    <location>
        <begin position="18"/>
        <end position="166"/>
    </location>
</feature>
<organism evidence="2 4">
    <name type="scientific">Aspergillus udagawae</name>
    <dbReference type="NCBI Taxonomy" id="91492"/>
    <lineage>
        <taxon>Eukaryota</taxon>
        <taxon>Fungi</taxon>
        <taxon>Dikarya</taxon>
        <taxon>Ascomycota</taxon>
        <taxon>Pezizomycotina</taxon>
        <taxon>Eurotiomycetes</taxon>
        <taxon>Eurotiomycetidae</taxon>
        <taxon>Eurotiales</taxon>
        <taxon>Aspergillaceae</taxon>
        <taxon>Aspergillus</taxon>
        <taxon>Aspergillus subgen. Fumigati</taxon>
    </lineage>
</organism>
<evidence type="ECO:0000313" key="3">
    <source>
        <dbReference type="EMBL" id="GIC92503.1"/>
    </source>
</evidence>
<comment type="caution">
    <text evidence="2">The sequence shown here is derived from an EMBL/GenBank/DDBJ whole genome shotgun (WGS) entry which is preliminary data.</text>
</comment>
<dbReference type="RefSeq" id="XP_043149769.1">
    <property type="nucleotide sequence ID" value="XM_043293834.1"/>
</dbReference>
<evidence type="ECO:0008006" key="5">
    <source>
        <dbReference type="Google" id="ProtNLM"/>
    </source>
</evidence>
<keyword evidence="1" id="KW-0732">Signal</keyword>
<dbReference type="InterPro" id="IPR032710">
    <property type="entry name" value="NTF2-like_dom_sf"/>
</dbReference>
<dbReference type="Proteomes" id="UP000036893">
    <property type="component" value="Unassembled WGS sequence"/>
</dbReference>
<dbReference type="EMBL" id="BBXM02000007">
    <property type="protein sequence ID" value="GIC92503.1"/>
    <property type="molecule type" value="Genomic_DNA"/>
</dbReference>
<evidence type="ECO:0000313" key="2">
    <source>
        <dbReference type="EMBL" id="GFF31202.1"/>
    </source>
</evidence>
<sequence length="166" mass="18683">MHLTLTVLFSIVSLGFARDPFDSTNSPSRSKVEGIQLDSYCPSHDADEESQREIFARFVQTLYGEKNVSKAFSTYVDPGLIEHDPFEQSRDEVVARLSQIIPVTGFTVLRSIFDGDTGFVHVRVDEEDAQPIAFADIYRMDGTCIVEHWDVVQSLPENSTNPMAMF</sequence>
<dbReference type="EMBL" id="BLKC01000016">
    <property type="protein sequence ID" value="GFF31202.1"/>
    <property type="molecule type" value="Genomic_DNA"/>
</dbReference>
<dbReference type="AlphaFoldDB" id="A0A8H3NFP3"/>
<dbReference type="Proteomes" id="UP000465221">
    <property type="component" value="Unassembled WGS sequence"/>
</dbReference>
<evidence type="ECO:0000313" key="4">
    <source>
        <dbReference type="Proteomes" id="UP000465221"/>
    </source>
</evidence>
<evidence type="ECO:0000256" key="1">
    <source>
        <dbReference type="SAM" id="SignalP"/>
    </source>
</evidence>
<name>A0A8H3NFP3_9EURO</name>
<reference evidence="3" key="1">
    <citation type="journal article" date="2015" name="Genome Announc.">
        <title>Draft Genome Sequence of the Pathogenic Filamentous Fungus Aspergillus udagawae Strain IFM 46973T.</title>
        <authorList>
            <person name="Kusuya Y."/>
            <person name="Takahashi-Nakaguchi A."/>
            <person name="Takahashi H."/>
            <person name="Yaguchi T."/>
        </authorList>
    </citation>
    <scope>NUCLEOTIDE SEQUENCE</scope>
    <source>
        <strain evidence="3">IFM 46973</strain>
    </source>
</reference>
<accession>A0A8H3NFP3</accession>
<protein>
    <recommendedName>
        <fullName evidence="5">SnoaL-like domain-containing protein</fullName>
    </recommendedName>
</protein>
<gene>
    <name evidence="3" type="ORF">Aud_008969</name>
    <name evidence="2" type="ORF">IFM46972_03159</name>
</gene>
<dbReference type="SUPFAM" id="SSF54427">
    <property type="entry name" value="NTF2-like"/>
    <property type="match status" value="1"/>
</dbReference>
<reference evidence="2 4" key="2">
    <citation type="submission" date="2020-01" db="EMBL/GenBank/DDBJ databases">
        <title>Draft genome sequence of Aspergillus udagawae IFM 46972.</title>
        <authorList>
            <person name="Takahashi H."/>
            <person name="Yaguchi T."/>
        </authorList>
    </citation>
    <scope>NUCLEOTIDE SEQUENCE [LARGE SCALE GENOMIC DNA]</scope>
    <source>
        <strain evidence="2 4">IFM 46972</strain>
    </source>
</reference>
<dbReference type="Gene3D" id="3.10.450.50">
    <property type="match status" value="1"/>
</dbReference>
<proteinExistence type="predicted"/>
<dbReference type="GeneID" id="66996446"/>
<feature type="signal peptide" evidence="1">
    <location>
        <begin position="1"/>
        <end position="17"/>
    </location>
</feature>
<reference evidence="3" key="3">
    <citation type="submission" date="2021-01" db="EMBL/GenBank/DDBJ databases">
        <title>Pan-genome distribution and transcriptional activeness of fungal secondary metabolism genes in Aspergillus section Fumigati.</title>
        <authorList>
            <person name="Takahashi H."/>
            <person name="Umemura M."/>
            <person name="Ninomiya A."/>
            <person name="Kusuya Y."/>
            <person name="Urayama S."/>
            <person name="Shimizu M."/>
            <person name="Watanabe A."/>
            <person name="Kamei K."/>
            <person name="Yaguchi T."/>
            <person name="Hagiwara D."/>
        </authorList>
    </citation>
    <scope>NUCLEOTIDE SEQUENCE</scope>
    <source>
        <strain evidence="3">IFM 46973</strain>
    </source>
</reference>